<dbReference type="PROSITE" id="PS51258">
    <property type="entry name" value="MHD1"/>
    <property type="match status" value="1"/>
</dbReference>
<dbReference type="GO" id="GO:0031902">
    <property type="term" value="C:late endosome membrane"/>
    <property type="evidence" value="ECO:0007669"/>
    <property type="project" value="TreeGrafter"/>
</dbReference>
<dbReference type="Bgee" id="ENSNBRG00000015198">
    <property type="expression patterns" value="Expressed in brain"/>
</dbReference>
<feature type="domain" description="C2" evidence="9">
    <location>
        <begin position="606"/>
        <end position="731"/>
    </location>
</feature>
<evidence type="ECO:0000313" key="13">
    <source>
        <dbReference type="Proteomes" id="UP000261580"/>
    </source>
</evidence>
<comment type="similarity">
    <text evidence="4">Belongs to the unc-13 family.</text>
</comment>
<dbReference type="InterPro" id="IPR010439">
    <property type="entry name" value="MUN_dom"/>
</dbReference>
<name>A0A3Q4HH66_NEOBR</name>
<evidence type="ECO:0000256" key="3">
    <source>
        <dbReference type="ARBA" id="ARBA00004603"/>
    </source>
</evidence>
<keyword evidence="6" id="KW-0963">Cytoplasm</keyword>
<dbReference type="GO" id="GO:0055038">
    <property type="term" value="C:recycling endosome membrane"/>
    <property type="evidence" value="ECO:0007669"/>
    <property type="project" value="TreeGrafter"/>
</dbReference>
<dbReference type="GO" id="GO:0099503">
    <property type="term" value="C:secretory vesicle"/>
    <property type="evidence" value="ECO:0007669"/>
    <property type="project" value="TreeGrafter"/>
</dbReference>
<accession>A0A3Q4HH66</accession>
<dbReference type="GO" id="GO:0005886">
    <property type="term" value="C:plasma membrane"/>
    <property type="evidence" value="ECO:0007669"/>
    <property type="project" value="TreeGrafter"/>
</dbReference>
<dbReference type="InterPro" id="IPR052095">
    <property type="entry name" value="UNC-13_domain"/>
</dbReference>
<dbReference type="GO" id="GO:0032588">
    <property type="term" value="C:trans-Golgi network membrane"/>
    <property type="evidence" value="ECO:0007669"/>
    <property type="project" value="TreeGrafter"/>
</dbReference>
<evidence type="ECO:0000256" key="5">
    <source>
        <dbReference type="ARBA" id="ARBA00022483"/>
    </source>
</evidence>
<feature type="compositionally biased region" description="Polar residues" evidence="8">
    <location>
        <begin position="1"/>
        <end position="15"/>
    </location>
</feature>
<keyword evidence="5" id="KW-0268">Exocytosis</keyword>
<dbReference type="InterPro" id="IPR035892">
    <property type="entry name" value="C2_domain_sf"/>
</dbReference>
<evidence type="ECO:0000256" key="7">
    <source>
        <dbReference type="ARBA" id="ARBA00022753"/>
    </source>
</evidence>
<dbReference type="GO" id="GO:0006887">
    <property type="term" value="P:exocytosis"/>
    <property type="evidence" value="ECO:0007669"/>
    <property type="project" value="UniProtKB-KW"/>
</dbReference>
<dbReference type="Pfam" id="PF06292">
    <property type="entry name" value="MUN"/>
    <property type="match status" value="1"/>
</dbReference>
<evidence type="ECO:0000256" key="4">
    <source>
        <dbReference type="ARBA" id="ARBA00005823"/>
    </source>
</evidence>
<evidence type="ECO:0000256" key="6">
    <source>
        <dbReference type="ARBA" id="ARBA00022490"/>
    </source>
</evidence>
<organism evidence="12 13">
    <name type="scientific">Neolamprologus brichardi</name>
    <name type="common">Fairy cichlid</name>
    <name type="synonym">Lamprologus brichardi</name>
    <dbReference type="NCBI Taxonomy" id="32507"/>
    <lineage>
        <taxon>Eukaryota</taxon>
        <taxon>Metazoa</taxon>
        <taxon>Chordata</taxon>
        <taxon>Craniata</taxon>
        <taxon>Vertebrata</taxon>
        <taxon>Euteleostomi</taxon>
        <taxon>Actinopterygii</taxon>
        <taxon>Neopterygii</taxon>
        <taxon>Teleostei</taxon>
        <taxon>Neoteleostei</taxon>
        <taxon>Acanthomorphata</taxon>
        <taxon>Ovalentaria</taxon>
        <taxon>Cichlomorphae</taxon>
        <taxon>Cichliformes</taxon>
        <taxon>Cichlidae</taxon>
        <taxon>African cichlids</taxon>
        <taxon>Pseudocrenilabrinae</taxon>
        <taxon>Lamprologini</taxon>
        <taxon>Neolamprologus</taxon>
    </lineage>
</organism>
<sequence length="782" mass="88570">SAMPSQEVQKPSTKTKICPKFVFDVPSKAQERREQFTTPQGADPEGDGPEIHSLLDPGAGPEADGTGVHDQTVQGASRADGSGGDGAGPGAAHNAFIRLLSFRDHDDDVSVAEACKKLNEVSGLRGMGRYFKQIAKSVRANGSASSGSEENVDDFLGCINIPLNVSEQSATVSPLCHMYFQREPYNWNGQVSPPAWTVLTHHAVQTDLSPLQQAIIRWQCYSSHHRTQRVCYSLLLRLLRTIDAEWDPPAGPSCVQERQLSDSFRLYTEHCLCLMKNMRQVFPCTSAAALTGSHVLMNVFLFYRDAKMLALTGFHNWFKSSIHKWLQIVHDRSCDRIRKAVDTDKLEPLQQAKHSSSAVEVTACFSQVREIWVQLAWPDSAGAFIFVTRLTDVSATYSVATLTYSYSLCIALNNTEHVRVFLGHLPRDLDWQGVERAMEESCGVEGKEQVYKALNGQLFNMDLDLQREAKRLITLLTDKMLPELRRYIQHISLSPDSINNDDAVSPLMKYLQDTMVILTENLVKENLTRVLQSMWELLLRMILDTVTENRGVQVEFYNRFQYTVEVSDYCIVLDEELKLNKCSSFELIEQYYLEKISHQKTLKHTRYGRISVKCYYDAPEQRLTVEILHAADIIALDANGLSDPFVIVELCPHHLFPMAKSQRTQVKLKTLHPVFDELFYFHVSPEQYRHRFACLTFTVMDYDWLSTNDFAGEAVAPLSDFCWPGRPNASAAGKSVQPVILHLSRSKPKKPIMGMLEARVGDREAQEFVRRLKEIEKSMEEE</sequence>
<protein>
    <submittedName>
        <fullName evidence="12">BAI1 associated protein 3</fullName>
    </submittedName>
</protein>
<dbReference type="SUPFAM" id="SSF49562">
    <property type="entry name" value="C2 domain (Calcium/lipid-binding domain, CaLB)"/>
    <property type="match status" value="1"/>
</dbReference>
<dbReference type="OMA" id="AMCYSEM"/>
<dbReference type="InterPro" id="IPR000008">
    <property type="entry name" value="C2_dom"/>
</dbReference>
<dbReference type="Gene3D" id="2.60.40.150">
    <property type="entry name" value="C2 domain"/>
    <property type="match status" value="1"/>
</dbReference>
<dbReference type="Ensembl" id="ENSNBRT00000020300.1">
    <property type="protein sequence ID" value="ENSNBRP00000019778.1"/>
    <property type="gene ID" value="ENSNBRG00000015198.1"/>
</dbReference>
<feature type="domain" description="MHD1" evidence="10">
    <location>
        <begin position="287"/>
        <end position="405"/>
    </location>
</feature>
<dbReference type="InterPro" id="IPR014772">
    <property type="entry name" value="Munc13_dom-2"/>
</dbReference>
<dbReference type="Gene3D" id="1.10.357.50">
    <property type="match status" value="1"/>
</dbReference>
<evidence type="ECO:0000313" key="12">
    <source>
        <dbReference type="Ensembl" id="ENSNBRP00000019778.1"/>
    </source>
</evidence>
<reference evidence="12" key="1">
    <citation type="submission" date="2025-08" db="UniProtKB">
        <authorList>
            <consortium name="Ensembl"/>
        </authorList>
    </citation>
    <scope>IDENTIFICATION</scope>
</reference>
<dbReference type="Pfam" id="PF00168">
    <property type="entry name" value="C2"/>
    <property type="match status" value="1"/>
</dbReference>
<dbReference type="GO" id="GO:1905413">
    <property type="term" value="P:regulation of dense core granule exocytosis"/>
    <property type="evidence" value="ECO:0007669"/>
    <property type="project" value="TreeGrafter"/>
</dbReference>
<dbReference type="SMART" id="SM00239">
    <property type="entry name" value="C2"/>
    <property type="match status" value="1"/>
</dbReference>
<keyword evidence="13" id="KW-1185">Reference proteome</keyword>
<dbReference type="AlphaFoldDB" id="A0A3Q4HH66"/>
<proteinExistence type="inferred from homology"/>
<dbReference type="GeneTree" id="ENSGT00730000110939"/>
<dbReference type="GO" id="GO:0001956">
    <property type="term" value="P:positive regulation of neurotransmitter secretion"/>
    <property type="evidence" value="ECO:0007669"/>
    <property type="project" value="TreeGrafter"/>
</dbReference>
<dbReference type="GO" id="GO:0000149">
    <property type="term" value="F:SNARE binding"/>
    <property type="evidence" value="ECO:0007669"/>
    <property type="project" value="TreeGrafter"/>
</dbReference>
<evidence type="ECO:0000256" key="2">
    <source>
        <dbReference type="ARBA" id="ARBA00004496"/>
    </source>
</evidence>
<feature type="domain" description="MHD2" evidence="11">
    <location>
        <begin position="501"/>
        <end position="608"/>
    </location>
</feature>
<comment type="subcellular location">
    <subcellularLocation>
        <location evidence="2">Cytoplasm</location>
    </subcellularLocation>
    <subcellularLocation>
        <location evidence="3">Late endosome</location>
    </subcellularLocation>
    <subcellularLocation>
        <location evidence="1">Recycling endosome</location>
    </subcellularLocation>
</comment>
<dbReference type="GO" id="GO:0098793">
    <property type="term" value="C:presynapse"/>
    <property type="evidence" value="ECO:0007669"/>
    <property type="project" value="GOC"/>
</dbReference>
<evidence type="ECO:0000259" key="9">
    <source>
        <dbReference type="PROSITE" id="PS50004"/>
    </source>
</evidence>
<dbReference type="PANTHER" id="PTHR45999:SF1">
    <property type="entry name" value="BAI1-ASSOCIATED PROTEIN 3"/>
    <property type="match status" value="1"/>
</dbReference>
<reference evidence="12" key="2">
    <citation type="submission" date="2025-09" db="UniProtKB">
        <authorList>
            <consortium name="Ensembl"/>
        </authorList>
    </citation>
    <scope>IDENTIFICATION</scope>
</reference>
<dbReference type="Proteomes" id="UP000261580">
    <property type="component" value="Unassembled WGS sequence"/>
</dbReference>
<dbReference type="InterPro" id="IPR014770">
    <property type="entry name" value="Munc13_1"/>
</dbReference>
<dbReference type="PANTHER" id="PTHR45999">
    <property type="entry name" value="UNC-13-4A, ISOFORM B"/>
    <property type="match status" value="1"/>
</dbReference>
<dbReference type="PROSITE" id="PS51259">
    <property type="entry name" value="MHD2"/>
    <property type="match status" value="1"/>
</dbReference>
<keyword evidence="7" id="KW-0967">Endosome</keyword>
<feature type="region of interest" description="Disordered" evidence="8">
    <location>
        <begin position="1"/>
        <end position="89"/>
    </location>
</feature>
<dbReference type="CDD" id="cd04009">
    <property type="entry name" value="C2B_Munc13-like"/>
    <property type="match status" value="1"/>
</dbReference>
<evidence type="ECO:0000259" key="10">
    <source>
        <dbReference type="PROSITE" id="PS51258"/>
    </source>
</evidence>
<evidence type="ECO:0000256" key="1">
    <source>
        <dbReference type="ARBA" id="ARBA00004172"/>
    </source>
</evidence>
<dbReference type="PROSITE" id="PS50004">
    <property type="entry name" value="C2"/>
    <property type="match status" value="1"/>
</dbReference>
<dbReference type="STRING" id="32507.ENSNBRP00000019778"/>
<evidence type="ECO:0000259" key="11">
    <source>
        <dbReference type="PROSITE" id="PS51259"/>
    </source>
</evidence>
<evidence type="ECO:0000256" key="8">
    <source>
        <dbReference type="SAM" id="MobiDB-lite"/>
    </source>
</evidence>